<dbReference type="Proteomes" id="UP000814176">
    <property type="component" value="Unassembled WGS sequence"/>
</dbReference>
<feature type="domain" description="CTLH" evidence="4">
    <location>
        <begin position="599"/>
        <end position="658"/>
    </location>
</feature>
<evidence type="ECO:0000256" key="1">
    <source>
        <dbReference type="SAM" id="Coils"/>
    </source>
</evidence>
<proteinExistence type="predicted"/>
<dbReference type="SMART" id="SM00668">
    <property type="entry name" value="CTLH"/>
    <property type="match status" value="1"/>
</dbReference>
<dbReference type="InterPro" id="IPR013320">
    <property type="entry name" value="ConA-like_dom_sf"/>
</dbReference>
<feature type="compositionally biased region" description="Acidic residues" evidence="2">
    <location>
        <begin position="692"/>
        <end position="706"/>
    </location>
</feature>
<evidence type="ECO:0000313" key="6">
    <source>
        <dbReference type="Proteomes" id="UP000814176"/>
    </source>
</evidence>
<dbReference type="InterPro" id="IPR006595">
    <property type="entry name" value="CTLH_C"/>
</dbReference>
<dbReference type="InterPro" id="IPR024964">
    <property type="entry name" value="CTLH/CRA"/>
</dbReference>
<dbReference type="SMART" id="SM00757">
    <property type="entry name" value="CRA"/>
    <property type="match status" value="1"/>
</dbReference>
<organism evidence="5 6">
    <name type="scientific">Rhodofomes roseus</name>
    <dbReference type="NCBI Taxonomy" id="34475"/>
    <lineage>
        <taxon>Eukaryota</taxon>
        <taxon>Fungi</taxon>
        <taxon>Dikarya</taxon>
        <taxon>Basidiomycota</taxon>
        <taxon>Agaricomycotina</taxon>
        <taxon>Agaricomycetes</taxon>
        <taxon>Polyporales</taxon>
        <taxon>Rhodofomes</taxon>
    </lineage>
</organism>
<feature type="region of interest" description="Disordered" evidence="2">
    <location>
        <begin position="128"/>
        <end position="157"/>
    </location>
</feature>
<evidence type="ECO:0000313" key="5">
    <source>
        <dbReference type="EMBL" id="KAH9836799.1"/>
    </source>
</evidence>
<feature type="region of interest" description="Disordered" evidence="2">
    <location>
        <begin position="1"/>
        <end position="20"/>
    </location>
</feature>
<dbReference type="InterPro" id="IPR006594">
    <property type="entry name" value="LisH"/>
</dbReference>
<feature type="compositionally biased region" description="Polar residues" evidence="2">
    <location>
        <begin position="244"/>
        <end position="253"/>
    </location>
</feature>
<comment type="caution">
    <text evidence="5">The sequence shown here is derived from an EMBL/GenBank/DDBJ whole genome shotgun (WGS) entry which is preliminary data.</text>
</comment>
<dbReference type="SUPFAM" id="SSF49899">
    <property type="entry name" value="Concanavalin A-like lectins/glucanases"/>
    <property type="match status" value="1"/>
</dbReference>
<dbReference type="CDD" id="cd12909">
    <property type="entry name" value="SPRY_RanBP9_10"/>
    <property type="match status" value="1"/>
</dbReference>
<accession>A0ABQ8KG89</accession>
<evidence type="ECO:0000259" key="4">
    <source>
        <dbReference type="PROSITE" id="PS50897"/>
    </source>
</evidence>
<dbReference type="EMBL" id="JADCUA010000010">
    <property type="protein sequence ID" value="KAH9836799.1"/>
    <property type="molecule type" value="Genomic_DNA"/>
</dbReference>
<dbReference type="PROSITE" id="PS50896">
    <property type="entry name" value="LISH"/>
    <property type="match status" value="1"/>
</dbReference>
<dbReference type="InterPro" id="IPR050618">
    <property type="entry name" value="Ubq-SigPath_Reg"/>
</dbReference>
<gene>
    <name evidence="5" type="ORF">C8Q71DRAFT_759850</name>
</gene>
<feature type="region of interest" description="Disordered" evidence="2">
    <location>
        <begin position="34"/>
        <end position="85"/>
    </location>
</feature>
<feature type="coiled-coil region" evidence="1">
    <location>
        <begin position="486"/>
        <end position="513"/>
    </location>
</feature>
<dbReference type="Gene3D" id="2.60.120.920">
    <property type="match status" value="1"/>
</dbReference>
<evidence type="ECO:0000259" key="3">
    <source>
        <dbReference type="PROSITE" id="PS50188"/>
    </source>
</evidence>
<feature type="compositionally biased region" description="Polar residues" evidence="2">
    <location>
        <begin position="66"/>
        <end position="85"/>
    </location>
</feature>
<dbReference type="PROSITE" id="PS50188">
    <property type="entry name" value="B302_SPRY"/>
    <property type="match status" value="1"/>
</dbReference>
<dbReference type="GeneID" id="72004542"/>
<feature type="region of interest" description="Disordered" evidence="2">
    <location>
        <begin position="539"/>
        <end position="573"/>
    </location>
</feature>
<dbReference type="PROSITE" id="PS50897">
    <property type="entry name" value="CTLH"/>
    <property type="match status" value="1"/>
</dbReference>
<dbReference type="RefSeq" id="XP_047779037.1">
    <property type="nucleotide sequence ID" value="XM_047923810.1"/>
</dbReference>
<feature type="domain" description="B30.2/SPRY" evidence="3">
    <location>
        <begin position="263"/>
        <end position="454"/>
    </location>
</feature>
<keyword evidence="1" id="KW-0175">Coiled coil</keyword>
<dbReference type="InterPro" id="IPR013144">
    <property type="entry name" value="CRA_dom"/>
</dbReference>
<dbReference type="SMART" id="SM00449">
    <property type="entry name" value="SPRY"/>
    <property type="match status" value="1"/>
</dbReference>
<name>A0ABQ8KG89_9APHY</name>
<dbReference type="PANTHER" id="PTHR12864">
    <property type="entry name" value="RAN BINDING PROTEIN 9-RELATED"/>
    <property type="match status" value="1"/>
</dbReference>
<dbReference type="Pfam" id="PF00622">
    <property type="entry name" value="SPRY"/>
    <property type="match status" value="1"/>
</dbReference>
<dbReference type="InterPro" id="IPR003877">
    <property type="entry name" value="SPRY_dom"/>
</dbReference>
<protein>
    <submittedName>
        <fullName evidence="5">SPRY-domain-containing protein</fullName>
    </submittedName>
</protein>
<dbReference type="InterPro" id="IPR043136">
    <property type="entry name" value="B30.2/SPRY_sf"/>
</dbReference>
<dbReference type="InterPro" id="IPR035782">
    <property type="entry name" value="SPRY_RanBP9/10"/>
</dbReference>
<evidence type="ECO:0000256" key="2">
    <source>
        <dbReference type="SAM" id="MobiDB-lite"/>
    </source>
</evidence>
<keyword evidence="6" id="KW-1185">Reference proteome</keyword>
<dbReference type="InterPro" id="IPR001870">
    <property type="entry name" value="B30.2/SPRY"/>
</dbReference>
<feature type="region of interest" description="Disordered" evidence="2">
    <location>
        <begin position="665"/>
        <end position="712"/>
    </location>
</feature>
<feature type="region of interest" description="Disordered" evidence="2">
    <location>
        <begin position="238"/>
        <end position="269"/>
    </location>
</feature>
<dbReference type="Pfam" id="PF10607">
    <property type="entry name" value="CTLH"/>
    <property type="match status" value="1"/>
</dbReference>
<sequence length="862" mass="91536">MSTRPTRSASIPIPSSTPSAARNLEDVLSIPFVRQPSSGAASRPRRASGVSHSPDEQRLRGPSVSPVRSTISTSPSRPLVGSYSSALSRATAQRVGTPTNADLSAPTFQPRIIRAASNPTPSRDPIACLPGAAPAPSTSPVRSHRLGDRPSTTTVAPRLSASLSAGSRVHPSFTHSASANTVPTTAVQAFPRPTYLEYSALRDFLHTDTPAIVPPARNATIVPHPLTPVVAPQPYPYLRRSLTPADSDSENTPSPSPPPHDTASTANNSLGALSANPVLRLPTRWSEQDRSTVLTISPDGQEVTFHGPSCTGEKDSAAARANFAIPPACGIYYYEVEIIQRGQKGHISIGFSAGNVRLSRLPGWEHGSWGYHADDGWCFAGTKDGTPYGPTFDSGDVIGCGIDFSQHRAFYTKNGAFLGMLFENIPTATVPLFPSVGMRHTTESVRANFGQVPFRFAIADHVRNQRDAVWGEIMRVPSQLPDAGKEHESDAEAKELKARMESAAEEETRATLRKLVMDYLAHHGFARTATAFRDQCAKDEGMSTSTSDASTRELAESAMDTDEGPQAGPSSIVHRYGSESTLSVEGSDEIDIADVETRDLQTRLSILQAVRGGDIDRALDELKAYYPQALSAQDGLLLFRLRCRKFVELVLKAGAALRKVKEVEKELGEKDPDADGLPPPPPPAVGGMPDDTALDGEGAMEVDDPSPEALSTSTVRDLSTGALLSAPAAAPVAPITPSGAQLLADAARDALHTALAYGQALEADYKSDTRPAVQTHRLRTFGLVAYEDPENAGGEVAALAGQDARVQLAGEVNQAILQSQGRPVHPALETLVRQAGACVVQLGLLGVGHAAFADVRQELLEA</sequence>
<reference evidence="5 6" key="1">
    <citation type="journal article" date="2021" name="Environ. Microbiol.">
        <title>Gene family expansions and transcriptome signatures uncover fungal adaptations to wood decay.</title>
        <authorList>
            <person name="Hage H."/>
            <person name="Miyauchi S."/>
            <person name="Viragh M."/>
            <person name="Drula E."/>
            <person name="Min B."/>
            <person name="Chaduli D."/>
            <person name="Navarro D."/>
            <person name="Favel A."/>
            <person name="Norest M."/>
            <person name="Lesage-Meessen L."/>
            <person name="Balint B."/>
            <person name="Merenyi Z."/>
            <person name="de Eugenio L."/>
            <person name="Morin E."/>
            <person name="Martinez A.T."/>
            <person name="Baldrian P."/>
            <person name="Stursova M."/>
            <person name="Martinez M.J."/>
            <person name="Novotny C."/>
            <person name="Magnuson J.K."/>
            <person name="Spatafora J.W."/>
            <person name="Maurice S."/>
            <person name="Pangilinan J."/>
            <person name="Andreopoulos W."/>
            <person name="LaButti K."/>
            <person name="Hundley H."/>
            <person name="Na H."/>
            <person name="Kuo A."/>
            <person name="Barry K."/>
            <person name="Lipzen A."/>
            <person name="Henrissat B."/>
            <person name="Riley R."/>
            <person name="Ahrendt S."/>
            <person name="Nagy L.G."/>
            <person name="Grigoriev I.V."/>
            <person name="Martin F."/>
            <person name="Rosso M.N."/>
        </authorList>
    </citation>
    <scope>NUCLEOTIDE SEQUENCE [LARGE SCALE GENOMIC DNA]</scope>
    <source>
        <strain evidence="5 6">CIRM-BRFM 1785</strain>
    </source>
</reference>